<dbReference type="InterPro" id="IPR006015">
    <property type="entry name" value="Universal_stress_UspA"/>
</dbReference>
<dbReference type="InterPro" id="IPR014729">
    <property type="entry name" value="Rossmann-like_a/b/a_fold"/>
</dbReference>
<comment type="similarity">
    <text evidence="1">Belongs to the universal stress protein A family.</text>
</comment>
<gene>
    <name evidence="3" type="ORF">FOY51_07135</name>
</gene>
<evidence type="ECO:0000256" key="1">
    <source>
        <dbReference type="ARBA" id="ARBA00008791"/>
    </source>
</evidence>
<keyword evidence="4" id="KW-1185">Reference proteome</keyword>
<dbReference type="SUPFAM" id="SSF52402">
    <property type="entry name" value="Adenine nucleotide alpha hydrolases-like"/>
    <property type="match status" value="1"/>
</dbReference>
<dbReference type="PRINTS" id="PR01438">
    <property type="entry name" value="UNVRSLSTRESS"/>
</dbReference>
<feature type="domain" description="UspA" evidence="2">
    <location>
        <begin position="2"/>
        <end position="126"/>
    </location>
</feature>
<dbReference type="AlphaFoldDB" id="A0A5A7SFT3"/>
<dbReference type="CDD" id="cd00293">
    <property type="entry name" value="USP-like"/>
    <property type="match status" value="1"/>
</dbReference>
<organism evidence="3 4">
    <name type="scientific">Antrihabitans cavernicola</name>
    <dbReference type="NCBI Taxonomy" id="2495913"/>
    <lineage>
        <taxon>Bacteria</taxon>
        <taxon>Bacillati</taxon>
        <taxon>Actinomycetota</taxon>
        <taxon>Actinomycetes</taxon>
        <taxon>Mycobacteriales</taxon>
        <taxon>Nocardiaceae</taxon>
        <taxon>Antrihabitans</taxon>
    </lineage>
</organism>
<reference evidence="3 4" key="1">
    <citation type="submission" date="2019-07" db="EMBL/GenBank/DDBJ databases">
        <title>Rhodococcus cavernicolus sp. nov., isolated from a cave.</title>
        <authorList>
            <person name="Lee S.D."/>
        </authorList>
    </citation>
    <scope>NUCLEOTIDE SEQUENCE [LARGE SCALE GENOMIC DNA]</scope>
    <source>
        <strain evidence="3 4">C1-24</strain>
    </source>
</reference>
<evidence type="ECO:0000313" key="4">
    <source>
        <dbReference type="Proteomes" id="UP000322244"/>
    </source>
</evidence>
<dbReference type="PANTHER" id="PTHR46268">
    <property type="entry name" value="STRESS RESPONSE PROTEIN NHAX"/>
    <property type="match status" value="1"/>
</dbReference>
<sequence length="129" mass="13298">MIVVGYTPDRFGAAALEHAIAEATLRGVSLLVVNASKGDALADPSFAPSGGLRDLDEHLAASGVEYTVEQSVGAEVADTLLAAMEVDAADLLVIGIRHRTPVGKLLLGSTAQRVLLNCAKPVLAVKPVE</sequence>
<dbReference type="Pfam" id="PF00582">
    <property type="entry name" value="Usp"/>
    <property type="match status" value="1"/>
</dbReference>
<comment type="caution">
    <text evidence="3">The sequence shown here is derived from an EMBL/GenBank/DDBJ whole genome shotgun (WGS) entry which is preliminary data.</text>
</comment>
<proteinExistence type="inferred from homology"/>
<dbReference type="Proteomes" id="UP000322244">
    <property type="component" value="Unassembled WGS sequence"/>
</dbReference>
<dbReference type="PANTHER" id="PTHR46268:SF6">
    <property type="entry name" value="UNIVERSAL STRESS PROTEIN UP12"/>
    <property type="match status" value="1"/>
</dbReference>
<dbReference type="Gene3D" id="3.40.50.620">
    <property type="entry name" value="HUPs"/>
    <property type="match status" value="1"/>
</dbReference>
<protein>
    <submittedName>
        <fullName evidence="3">Universal stress protein</fullName>
    </submittedName>
</protein>
<accession>A0A5A7SFT3</accession>
<dbReference type="EMBL" id="VLNY01000002">
    <property type="protein sequence ID" value="KAA0024299.1"/>
    <property type="molecule type" value="Genomic_DNA"/>
</dbReference>
<evidence type="ECO:0000259" key="2">
    <source>
        <dbReference type="Pfam" id="PF00582"/>
    </source>
</evidence>
<dbReference type="InterPro" id="IPR006016">
    <property type="entry name" value="UspA"/>
</dbReference>
<dbReference type="RefSeq" id="WP_149429459.1">
    <property type="nucleotide sequence ID" value="NZ_VLNY01000002.1"/>
</dbReference>
<dbReference type="OrthoDB" id="5419113at2"/>
<name>A0A5A7SFT3_9NOCA</name>
<evidence type="ECO:0000313" key="3">
    <source>
        <dbReference type="EMBL" id="KAA0024299.1"/>
    </source>
</evidence>